<evidence type="ECO:0000256" key="2">
    <source>
        <dbReference type="ARBA" id="ARBA00022475"/>
    </source>
</evidence>
<dbReference type="Proteomes" id="UP000469421">
    <property type="component" value="Unassembled WGS sequence"/>
</dbReference>
<evidence type="ECO:0000313" key="8">
    <source>
        <dbReference type="EMBL" id="MQX51996.1"/>
    </source>
</evidence>
<proteinExistence type="predicted"/>
<evidence type="ECO:0000256" key="5">
    <source>
        <dbReference type="ARBA" id="ARBA00023136"/>
    </source>
</evidence>
<reference evidence="8 9" key="1">
    <citation type="submission" date="2019-10" db="EMBL/GenBank/DDBJ databases">
        <title>Alcanivorax sp.PA15-N-34 draft genome sequence.</title>
        <authorList>
            <person name="Liao X."/>
            <person name="Shao Z."/>
        </authorList>
    </citation>
    <scope>NUCLEOTIDE SEQUENCE [LARGE SCALE GENOMIC DNA]</scope>
    <source>
        <strain evidence="8 9">PA15-N-34</strain>
    </source>
</reference>
<name>A0A6N7LRU7_9GAMM</name>
<accession>A0A6N7LRU7</accession>
<keyword evidence="2" id="KW-1003">Cell membrane</keyword>
<feature type="transmembrane region" description="Helical" evidence="6">
    <location>
        <begin position="96"/>
        <end position="121"/>
    </location>
</feature>
<dbReference type="Pfam" id="PF02656">
    <property type="entry name" value="DUF202"/>
    <property type="match status" value="1"/>
</dbReference>
<feature type="transmembrane region" description="Helical" evidence="6">
    <location>
        <begin position="17"/>
        <end position="34"/>
    </location>
</feature>
<evidence type="ECO:0000259" key="7">
    <source>
        <dbReference type="Pfam" id="PF02656"/>
    </source>
</evidence>
<dbReference type="AlphaFoldDB" id="A0A6N7LRU7"/>
<keyword evidence="5 6" id="KW-0472">Membrane</keyword>
<dbReference type="GO" id="GO:0005886">
    <property type="term" value="C:plasma membrane"/>
    <property type="evidence" value="ECO:0007669"/>
    <property type="project" value="UniProtKB-SubCell"/>
</dbReference>
<evidence type="ECO:0000256" key="6">
    <source>
        <dbReference type="SAM" id="Phobius"/>
    </source>
</evidence>
<evidence type="ECO:0000256" key="3">
    <source>
        <dbReference type="ARBA" id="ARBA00022692"/>
    </source>
</evidence>
<evidence type="ECO:0000313" key="9">
    <source>
        <dbReference type="Proteomes" id="UP000469421"/>
    </source>
</evidence>
<dbReference type="EMBL" id="WIRE01000001">
    <property type="protein sequence ID" value="MQX51996.1"/>
    <property type="molecule type" value="Genomic_DNA"/>
</dbReference>
<sequence length="122" mass="13272">MSEEKDPRVLFAAERTLLAWNRTSIALIAFGFLVERSGMLMQMLAAESPDRLPQSITVLVGLLFILIGAGVAIFASRQYARFLSTLKPSDFPEGYAARWGIVVNVGVALLGMLLAVALFLAQ</sequence>
<evidence type="ECO:0000256" key="4">
    <source>
        <dbReference type="ARBA" id="ARBA00022989"/>
    </source>
</evidence>
<comment type="caution">
    <text evidence="8">The sequence shown here is derived from an EMBL/GenBank/DDBJ whole genome shotgun (WGS) entry which is preliminary data.</text>
</comment>
<keyword evidence="3 6" id="KW-0812">Transmembrane</keyword>
<organism evidence="8 9">
    <name type="scientific">Alcanivorax sediminis</name>
    <dbReference type="NCBI Taxonomy" id="2663008"/>
    <lineage>
        <taxon>Bacteria</taxon>
        <taxon>Pseudomonadati</taxon>
        <taxon>Pseudomonadota</taxon>
        <taxon>Gammaproteobacteria</taxon>
        <taxon>Oceanospirillales</taxon>
        <taxon>Alcanivoracaceae</taxon>
        <taxon>Alcanivorax</taxon>
    </lineage>
</organism>
<keyword evidence="4 6" id="KW-1133">Transmembrane helix</keyword>
<feature type="transmembrane region" description="Helical" evidence="6">
    <location>
        <begin position="55"/>
        <end position="76"/>
    </location>
</feature>
<protein>
    <submittedName>
        <fullName evidence="8">DUF202 domain-containing protein</fullName>
    </submittedName>
</protein>
<dbReference type="PANTHER" id="PTHR34187:SF2">
    <property type="entry name" value="DUF202 DOMAIN-CONTAINING PROTEIN"/>
    <property type="match status" value="1"/>
</dbReference>
<gene>
    <name evidence="8" type="ORF">GFN93_01970</name>
</gene>
<comment type="subcellular location">
    <subcellularLocation>
        <location evidence="1">Cell membrane</location>
        <topology evidence="1">Multi-pass membrane protein</topology>
    </subcellularLocation>
</comment>
<dbReference type="InterPro" id="IPR052053">
    <property type="entry name" value="IM_YidH-like"/>
</dbReference>
<evidence type="ECO:0000256" key="1">
    <source>
        <dbReference type="ARBA" id="ARBA00004651"/>
    </source>
</evidence>
<feature type="domain" description="DUF202" evidence="7">
    <location>
        <begin position="8"/>
        <end position="82"/>
    </location>
</feature>
<dbReference type="PANTHER" id="PTHR34187">
    <property type="entry name" value="FGR18P"/>
    <property type="match status" value="1"/>
</dbReference>
<keyword evidence="9" id="KW-1185">Reference proteome</keyword>
<dbReference type="InterPro" id="IPR003807">
    <property type="entry name" value="DUF202"/>
</dbReference>